<protein>
    <submittedName>
        <fullName evidence="1">Uncharacterized protein</fullName>
    </submittedName>
</protein>
<sequence length="58" mass="6160">MEALRPGNAPAVSPQVVPTMMSSSVIGEKTFIKPCKTILFPSLIQVIAEFFDHADAAG</sequence>
<comment type="caution">
    <text evidence="1">The sequence shown here is derived from an EMBL/GenBank/DDBJ whole genome shotgun (WGS) entry which is preliminary data.</text>
</comment>
<organism evidence="1">
    <name type="scientific">bioreactor metagenome</name>
    <dbReference type="NCBI Taxonomy" id="1076179"/>
    <lineage>
        <taxon>unclassified sequences</taxon>
        <taxon>metagenomes</taxon>
        <taxon>ecological metagenomes</taxon>
    </lineage>
</organism>
<gene>
    <name evidence="1" type="ORF">SDC9_186747</name>
</gene>
<accession>A0A645HLV9</accession>
<dbReference type="EMBL" id="VSSQ01094905">
    <property type="protein sequence ID" value="MPN39219.1"/>
    <property type="molecule type" value="Genomic_DNA"/>
</dbReference>
<proteinExistence type="predicted"/>
<evidence type="ECO:0000313" key="1">
    <source>
        <dbReference type="EMBL" id="MPN39219.1"/>
    </source>
</evidence>
<name>A0A645HLV9_9ZZZZ</name>
<reference evidence="1" key="1">
    <citation type="submission" date="2019-08" db="EMBL/GenBank/DDBJ databases">
        <authorList>
            <person name="Kucharzyk K."/>
            <person name="Murdoch R.W."/>
            <person name="Higgins S."/>
            <person name="Loffler F."/>
        </authorList>
    </citation>
    <scope>NUCLEOTIDE SEQUENCE</scope>
</reference>
<dbReference type="AlphaFoldDB" id="A0A645HLV9"/>